<keyword evidence="6" id="KW-0808">Transferase</keyword>
<proteinExistence type="predicted"/>
<dbReference type="PROSITE" id="PS50885">
    <property type="entry name" value="HAMP"/>
    <property type="match status" value="1"/>
</dbReference>
<reference evidence="18" key="1">
    <citation type="journal article" date="2019" name="Int. J. Syst. Evol. Microbiol.">
        <title>The Global Catalogue of Microorganisms (GCM) 10K type strain sequencing project: providing services to taxonomists for standard genome sequencing and annotation.</title>
        <authorList>
            <consortium name="The Broad Institute Genomics Platform"/>
            <consortium name="The Broad Institute Genome Sequencing Center for Infectious Disease"/>
            <person name="Wu L."/>
            <person name="Ma J."/>
        </authorList>
    </citation>
    <scope>NUCLEOTIDE SEQUENCE [LARGE SCALE GENOMIC DNA]</scope>
    <source>
        <strain evidence="18">CCUG 73951</strain>
    </source>
</reference>
<evidence type="ECO:0000313" key="17">
    <source>
        <dbReference type="EMBL" id="MFC7322700.1"/>
    </source>
</evidence>
<feature type="domain" description="HAMP" evidence="16">
    <location>
        <begin position="71"/>
        <end position="125"/>
    </location>
</feature>
<dbReference type="InterPro" id="IPR003661">
    <property type="entry name" value="HisK_dim/P_dom"/>
</dbReference>
<comment type="subcellular location">
    <subcellularLocation>
        <location evidence="2">Cell membrane</location>
        <topology evidence="2">Multi-pass membrane protein</topology>
    </subcellularLocation>
</comment>
<dbReference type="Gene3D" id="3.30.565.10">
    <property type="entry name" value="Histidine kinase-like ATPase, C-terminal domain"/>
    <property type="match status" value="1"/>
</dbReference>
<keyword evidence="9" id="KW-0418">Kinase</keyword>
<keyword evidence="11 14" id="KW-1133">Transmembrane helix</keyword>
<keyword evidence="4" id="KW-1003">Cell membrane</keyword>
<dbReference type="PRINTS" id="PR00344">
    <property type="entry name" value="BCTRLSENSOR"/>
</dbReference>
<evidence type="ECO:0000313" key="18">
    <source>
        <dbReference type="Proteomes" id="UP001596494"/>
    </source>
</evidence>
<dbReference type="InterPro" id="IPR003660">
    <property type="entry name" value="HAMP_dom"/>
</dbReference>
<dbReference type="Gene3D" id="6.10.340.10">
    <property type="match status" value="1"/>
</dbReference>
<evidence type="ECO:0000256" key="14">
    <source>
        <dbReference type="SAM" id="Phobius"/>
    </source>
</evidence>
<dbReference type="CDD" id="cd00075">
    <property type="entry name" value="HATPase"/>
    <property type="match status" value="1"/>
</dbReference>
<dbReference type="InterPro" id="IPR050398">
    <property type="entry name" value="HssS/ArlS-like"/>
</dbReference>
<evidence type="ECO:0000256" key="13">
    <source>
        <dbReference type="ARBA" id="ARBA00023136"/>
    </source>
</evidence>
<protein>
    <recommendedName>
        <fullName evidence="3">histidine kinase</fullName>
        <ecNumber evidence="3">2.7.13.3</ecNumber>
    </recommendedName>
</protein>
<sequence length="358" mass="41220">MSISKRFIRSNITIVLIPVILFLAFEAYLLLYMFDFSVEGNNQLTFVSIHLGGMLLLILLANGLFLYYAMKNFIRPMKQLTKAAEEISAGETETDAPFEQMRKDEVGKLADSFERMRLQLVESNEVQDKYAENREKLLLNMSNELKIPVTFIKEQIEWILSGKANKDDILTSIRAIHVKSIVLDRLIEELFQHSELDMGRLAFDFKRVELRSFLVEIMEEFQMEWEEIAFTFKAEKVQPYEAKADPKQLRRVIIHLLNNSLKHMEKDLKMVDVYLTENKGVISIEVTDNGPGILSHDLPHIFELFYQSQEAKKFSEGGSGLGLPISKRIIEEHDGEIKAESRIGHGTTMTIQLPSDKL</sequence>
<evidence type="ECO:0000256" key="4">
    <source>
        <dbReference type="ARBA" id="ARBA00022475"/>
    </source>
</evidence>
<dbReference type="GO" id="GO:0005524">
    <property type="term" value="F:ATP binding"/>
    <property type="evidence" value="ECO:0007669"/>
    <property type="project" value="UniProtKB-KW"/>
</dbReference>
<dbReference type="EMBL" id="JBHTBY010000017">
    <property type="protein sequence ID" value="MFC7322700.1"/>
    <property type="molecule type" value="Genomic_DNA"/>
</dbReference>
<dbReference type="SUPFAM" id="SSF47384">
    <property type="entry name" value="Homodimeric domain of signal transducing histidine kinase"/>
    <property type="match status" value="1"/>
</dbReference>
<comment type="caution">
    <text evidence="17">The sequence shown here is derived from an EMBL/GenBank/DDBJ whole genome shotgun (WGS) entry which is preliminary data.</text>
</comment>
<dbReference type="SMART" id="SM00387">
    <property type="entry name" value="HATPase_c"/>
    <property type="match status" value="1"/>
</dbReference>
<keyword evidence="12" id="KW-0902">Two-component regulatory system</keyword>
<keyword evidence="13 14" id="KW-0472">Membrane</keyword>
<dbReference type="InterPro" id="IPR036890">
    <property type="entry name" value="HATPase_C_sf"/>
</dbReference>
<dbReference type="Proteomes" id="UP001596494">
    <property type="component" value="Unassembled WGS sequence"/>
</dbReference>
<organism evidence="17 18">
    <name type="scientific">Halobacillus campisalis</name>
    <dbReference type="NCBI Taxonomy" id="435909"/>
    <lineage>
        <taxon>Bacteria</taxon>
        <taxon>Bacillati</taxon>
        <taxon>Bacillota</taxon>
        <taxon>Bacilli</taxon>
        <taxon>Bacillales</taxon>
        <taxon>Bacillaceae</taxon>
        <taxon>Halobacillus</taxon>
    </lineage>
</organism>
<dbReference type="PANTHER" id="PTHR45528:SF1">
    <property type="entry name" value="SENSOR HISTIDINE KINASE CPXA"/>
    <property type="match status" value="1"/>
</dbReference>
<name>A0ABW2K942_9BACI</name>
<evidence type="ECO:0000256" key="9">
    <source>
        <dbReference type="ARBA" id="ARBA00022777"/>
    </source>
</evidence>
<dbReference type="InterPro" id="IPR005467">
    <property type="entry name" value="His_kinase_dom"/>
</dbReference>
<evidence type="ECO:0000256" key="6">
    <source>
        <dbReference type="ARBA" id="ARBA00022679"/>
    </source>
</evidence>
<feature type="transmembrane region" description="Helical" evidence="14">
    <location>
        <begin position="12"/>
        <end position="34"/>
    </location>
</feature>
<dbReference type="PROSITE" id="PS50109">
    <property type="entry name" value="HIS_KIN"/>
    <property type="match status" value="1"/>
</dbReference>
<dbReference type="CDD" id="cd00082">
    <property type="entry name" value="HisKA"/>
    <property type="match status" value="1"/>
</dbReference>
<dbReference type="Pfam" id="PF00672">
    <property type="entry name" value="HAMP"/>
    <property type="match status" value="1"/>
</dbReference>
<evidence type="ECO:0000256" key="8">
    <source>
        <dbReference type="ARBA" id="ARBA00022741"/>
    </source>
</evidence>
<evidence type="ECO:0000256" key="12">
    <source>
        <dbReference type="ARBA" id="ARBA00023012"/>
    </source>
</evidence>
<evidence type="ECO:0000256" key="10">
    <source>
        <dbReference type="ARBA" id="ARBA00022840"/>
    </source>
</evidence>
<evidence type="ECO:0000259" key="15">
    <source>
        <dbReference type="PROSITE" id="PS50109"/>
    </source>
</evidence>
<gene>
    <name evidence="17" type="ORF">ACFQMN_17695</name>
</gene>
<keyword evidence="8" id="KW-0547">Nucleotide-binding</keyword>
<evidence type="ECO:0000256" key="7">
    <source>
        <dbReference type="ARBA" id="ARBA00022692"/>
    </source>
</evidence>
<evidence type="ECO:0000256" key="2">
    <source>
        <dbReference type="ARBA" id="ARBA00004651"/>
    </source>
</evidence>
<feature type="domain" description="Histidine kinase" evidence="15">
    <location>
        <begin position="140"/>
        <end position="357"/>
    </location>
</feature>
<evidence type="ECO:0000259" key="16">
    <source>
        <dbReference type="PROSITE" id="PS50885"/>
    </source>
</evidence>
<dbReference type="PANTHER" id="PTHR45528">
    <property type="entry name" value="SENSOR HISTIDINE KINASE CPXA"/>
    <property type="match status" value="1"/>
</dbReference>
<dbReference type="SMART" id="SM00304">
    <property type="entry name" value="HAMP"/>
    <property type="match status" value="1"/>
</dbReference>
<feature type="transmembrane region" description="Helical" evidence="14">
    <location>
        <begin position="46"/>
        <end position="69"/>
    </location>
</feature>
<dbReference type="RefSeq" id="WP_289215067.1">
    <property type="nucleotide sequence ID" value="NZ_JAPVRC010000002.1"/>
</dbReference>
<dbReference type="SUPFAM" id="SSF55874">
    <property type="entry name" value="ATPase domain of HSP90 chaperone/DNA topoisomerase II/histidine kinase"/>
    <property type="match status" value="1"/>
</dbReference>
<keyword evidence="10 17" id="KW-0067">ATP-binding</keyword>
<evidence type="ECO:0000256" key="1">
    <source>
        <dbReference type="ARBA" id="ARBA00000085"/>
    </source>
</evidence>
<dbReference type="InterPro" id="IPR003594">
    <property type="entry name" value="HATPase_dom"/>
</dbReference>
<dbReference type="EC" id="2.7.13.3" evidence="3"/>
<comment type="catalytic activity">
    <reaction evidence="1">
        <text>ATP + protein L-histidine = ADP + protein N-phospho-L-histidine.</text>
        <dbReference type="EC" id="2.7.13.3"/>
    </reaction>
</comment>
<keyword evidence="18" id="KW-1185">Reference proteome</keyword>
<dbReference type="InterPro" id="IPR036097">
    <property type="entry name" value="HisK_dim/P_sf"/>
</dbReference>
<keyword evidence="7 14" id="KW-0812">Transmembrane</keyword>
<evidence type="ECO:0000256" key="5">
    <source>
        <dbReference type="ARBA" id="ARBA00022553"/>
    </source>
</evidence>
<dbReference type="Pfam" id="PF02518">
    <property type="entry name" value="HATPase_c"/>
    <property type="match status" value="1"/>
</dbReference>
<dbReference type="CDD" id="cd06225">
    <property type="entry name" value="HAMP"/>
    <property type="match status" value="1"/>
</dbReference>
<evidence type="ECO:0000256" key="11">
    <source>
        <dbReference type="ARBA" id="ARBA00022989"/>
    </source>
</evidence>
<dbReference type="SUPFAM" id="SSF158472">
    <property type="entry name" value="HAMP domain-like"/>
    <property type="match status" value="1"/>
</dbReference>
<keyword evidence="5" id="KW-0597">Phosphoprotein</keyword>
<evidence type="ECO:0000256" key="3">
    <source>
        <dbReference type="ARBA" id="ARBA00012438"/>
    </source>
</evidence>
<accession>A0ABW2K942</accession>
<dbReference type="Gene3D" id="1.10.287.130">
    <property type="match status" value="1"/>
</dbReference>
<dbReference type="InterPro" id="IPR004358">
    <property type="entry name" value="Sig_transdc_His_kin-like_C"/>
</dbReference>